<name>A0AB39SJ91_9ACTN</name>
<keyword evidence="3" id="KW-0413">Isomerase</keyword>
<dbReference type="EC" id="5.4.99.15" evidence="3"/>
<dbReference type="NCBIfam" id="TIGR02401">
    <property type="entry name" value="trehalose_TreY"/>
    <property type="match status" value="1"/>
</dbReference>
<proteinExistence type="predicted"/>
<evidence type="ECO:0000259" key="2">
    <source>
        <dbReference type="SMART" id="SM00642"/>
    </source>
</evidence>
<dbReference type="InterPro" id="IPR013797">
    <property type="entry name" value="Maltooligo_trehalose_synth_4"/>
</dbReference>
<dbReference type="SMART" id="SM00642">
    <property type="entry name" value="Aamy"/>
    <property type="match status" value="1"/>
</dbReference>
<dbReference type="RefSeq" id="WP_369263279.1">
    <property type="nucleotide sequence ID" value="NZ_CP163440.1"/>
</dbReference>
<feature type="domain" description="Glycosyl hydrolase family 13 catalytic" evidence="2">
    <location>
        <begin position="24"/>
        <end position="711"/>
    </location>
</feature>
<organism evidence="3">
    <name type="scientific">Streptomyces sp. R35</name>
    <dbReference type="NCBI Taxonomy" id="3238630"/>
    <lineage>
        <taxon>Bacteria</taxon>
        <taxon>Bacillati</taxon>
        <taxon>Actinomycetota</taxon>
        <taxon>Actinomycetes</taxon>
        <taxon>Kitasatosporales</taxon>
        <taxon>Streptomycetaceae</taxon>
        <taxon>Streptomyces</taxon>
    </lineage>
</organism>
<dbReference type="PANTHER" id="PTHR10357">
    <property type="entry name" value="ALPHA-AMYLASE FAMILY MEMBER"/>
    <property type="match status" value="1"/>
</dbReference>
<dbReference type="GO" id="GO:0047470">
    <property type="term" value="F:(1,4)-alpha-D-glucan 1-alpha-D-glucosylmutase activity"/>
    <property type="evidence" value="ECO:0007669"/>
    <property type="project" value="UniProtKB-EC"/>
</dbReference>
<protein>
    <submittedName>
        <fullName evidence="3">Malto-oligosyltrehalose synthase</fullName>
        <ecNumber evidence="3">5.4.99.15</ecNumber>
    </submittedName>
</protein>
<dbReference type="PANTHER" id="PTHR10357:SF216">
    <property type="entry name" value="MALTOOLIGOSYL TREHALOSE SYNTHASE-RELATED"/>
    <property type="match status" value="1"/>
</dbReference>
<feature type="region of interest" description="Disordered" evidence="1">
    <location>
        <begin position="673"/>
        <end position="702"/>
    </location>
</feature>
<dbReference type="CDD" id="cd11336">
    <property type="entry name" value="AmyAc_MTSase"/>
    <property type="match status" value="1"/>
</dbReference>
<dbReference type="InterPro" id="IPR017853">
    <property type="entry name" value="GH"/>
</dbReference>
<evidence type="ECO:0000256" key="1">
    <source>
        <dbReference type="SAM" id="MobiDB-lite"/>
    </source>
</evidence>
<reference evidence="3" key="1">
    <citation type="submission" date="2024-07" db="EMBL/GenBank/DDBJ databases">
        <authorList>
            <person name="Yu S.T."/>
        </authorList>
    </citation>
    <scope>NUCLEOTIDE SEQUENCE</scope>
    <source>
        <strain evidence="3">R35</strain>
    </source>
</reference>
<dbReference type="Pfam" id="PF00128">
    <property type="entry name" value="Alpha-amylase"/>
    <property type="match status" value="1"/>
</dbReference>
<evidence type="ECO:0000313" key="3">
    <source>
        <dbReference type="EMBL" id="XDQ66261.1"/>
    </source>
</evidence>
<dbReference type="SUPFAM" id="SSF51445">
    <property type="entry name" value="(Trans)glycosidases"/>
    <property type="match status" value="1"/>
</dbReference>
<sequence>MTPERPDPVIPDSVVPGPVVPAVPTATYRLQLQPEFPFGAAEAAVPYLASLGVSHLHLSPVLEAVPGSMHGYDVVDHARVRAELGGEEGLRSLARTAREHGLGLVVDIVPNHMAMAPRHNRPLWEVLREGPESPYARWFDIDWDAQDGRLLLPVLGDRLGAEIDHLKVDGDILRYYDHVFPLREGTAKLPLPQLLDAQWYRPAWWRLARTELNYRRFFSISELIGVRVEDPEVFAATHAKILELLDDGVVEGLRIDHPDGLADPDAYLRRLHEATGGRWTVVEKILADGEPLPAAWPVAGTTGYDALRHIDGLFTDPAGAGELLGQYRRFAAPQADRGGHWESTVRRAAYKVVTHELATEIDRLTREASEVCATSADPASRDHAPWALGTALRELLVRLEVYRPYPSTDASLVVTEEAADEARAVFAVPEEAHAVDVVRDLVTGRAGDRPGHAEFRARFAQTSSALRAKSVEDTAFYRYVPLLSANEVGGAPGGPAVSPEDFHAYCARVQRDWPATGTVLSTHDTKRSADVRAALSVLTQCPERWADVLAEVTRDGTGVPDPQLAWAAWQTVFGLGPASEERVQGALLKHVREAGLHTAWTERNPAYEDTVAAFVAEGPCGAPGRRVAGFRASLTPHVRANVLGAALVHLTMPGVPDVYQGTEGEYLALVDPDNRQPFEPQEPEESHETQQPQEPRGHPSEKAALTTAALRLRGRRPAVFGDSATYAPLSATGPGAAHCVAFVRSGEVVTAVTRMSLRLADAGGWRDTRLVLPEGRWIDVLSPEREFTGHACVEELFERLPVVLLERVSAGAPAGSGASG</sequence>
<dbReference type="Gene3D" id="1.10.150.200">
    <property type="entry name" value="Maltooligosyl trehalose synthase, domain 3"/>
    <property type="match status" value="1"/>
</dbReference>
<dbReference type="Gene3D" id="3.30.1590.10">
    <property type="entry name" value="Maltooligosyl trehalose synthase, domain 2"/>
    <property type="match status" value="1"/>
</dbReference>
<dbReference type="InterPro" id="IPR012767">
    <property type="entry name" value="Trehalose_TreY"/>
</dbReference>
<dbReference type="AlphaFoldDB" id="A0AB39SJ91"/>
<gene>
    <name evidence="3" type="primary">treY</name>
    <name evidence="3" type="ORF">AB5J50_38340</name>
</gene>
<dbReference type="GO" id="GO:0005992">
    <property type="term" value="P:trehalose biosynthetic process"/>
    <property type="evidence" value="ECO:0007669"/>
    <property type="project" value="TreeGrafter"/>
</dbReference>
<dbReference type="GO" id="GO:0030980">
    <property type="term" value="P:alpha-glucan catabolic process"/>
    <property type="evidence" value="ECO:0007669"/>
    <property type="project" value="TreeGrafter"/>
</dbReference>
<dbReference type="Gene3D" id="1.10.10.470">
    <property type="entry name" value="Maltooligosyl trehalose synthase, domain 4"/>
    <property type="match status" value="1"/>
</dbReference>
<dbReference type="InterPro" id="IPR006047">
    <property type="entry name" value="GH13_cat_dom"/>
</dbReference>
<accession>A0AB39SJ91</accession>
<dbReference type="EMBL" id="CP163440">
    <property type="protein sequence ID" value="XDQ66261.1"/>
    <property type="molecule type" value="Genomic_DNA"/>
</dbReference>
<dbReference type="Gene3D" id="3.20.20.80">
    <property type="entry name" value="Glycosidases"/>
    <property type="match status" value="1"/>
</dbReference>